<keyword evidence="1 6" id="KW-0963">Cytoplasm</keyword>
<dbReference type="PIRSF" id="PIRSF005917">
    <property type="entry name" value="MTase_YraL"/>
    <property type="match status" value="1"/>
</dbReference>
<reference evidence="8 9" key="1">
    <citation type="submission" date="2019-08" db="EMBL/GenBank/DDBJ databases">
        <authorList>
            <person name="Luo N."/>
        </authorList>
    </citation>
    <scope>NUCLEOTIDE SEQUENCE [LARGE SCALE GENOMIC DNA]</scope>
    <source>
        <strain evidence="8 9">NCIMB 9442</strain>
    </source>
</reference>
<comment type="subcellular location">
    <subcellularLocation>
        <location evidence="6">Cytoplasm</location>
    </subcellularLocation>
</comment>
<dbReference type="EC" id="2.1.1.198" evidence="6"/>
<evidence type="ECO:0000256" key="2">
    <source>
        <dbReference type="ARBA" id="ARBA00022552"/>
    </source>
</evidence>
<dbReference type="Gene3D" id="3.30.950.10">
    <property type="entry name" value="Methyltransferase, Cobalt-precorrin-4 Transmethylase, Domain 2"/>
    <property type="match status" value="1"/>
</dbReference>
<comment type="caution">
    <text evidence="8">The sequence shown here is derived from an EMBL/GenBank/DDBJ whole genome shotgun (WGS) entry which is preliminary data.</text>
</comment>
<dbReference type="NCBIfam" id="TIGR00096">
    <property type="entry name" value="16S rRNA (cytidine(1402)-2'-O)-methyltransferase"/>
    <property type="match status" value="1"/>
</dbReference>
<keyword evidence="4 6" id="KW-0808">Transferase</keyword>
<dbReference type="SUPFAM" id="SSF53790">
    <property type="entry name" value="Tetrapyrrole methylase"/>
    <property type="match status" value="1"/>
</dbReference>
<dbReference type="InterPro" id="IPR008189">
    <property type="entry name" value="rRNA_ssu_MeTfrase_I"/>
</dbReference>
<dbReference type="Gene3D" id="3.40.1010.10">
    <property type="entry name" value="Cobalt-precorrin-4 Transmethylase, Domain 1"/>
    <property type="match status" value="1"/>
</dbReference>
<evidence type="ECO:0000259" key="7">
    <source>
        <dbReference type="Pfam" id="PF00590"/>
    </source>
</evidence>
<keyword evidence="5 6" id="KW-0949">S-adenosyl-L-methionine</keyword>
<dbReference type="GO" id="GO:0032259">
    <property type="term" value="P:methylation"/>
    <property type="evidence" value="ECO:0007669"/>
    <property type="project" value="UniProtKB-KW"/>
</dbReference>
<evidence type="ECO:0000256" key="4">
    <source>
        <dbReference type="ARBA" id="ARBA00022679"/>
    </source>
</evidence>
<dbReference type="GO" id="GO:0008168">
    <property type="term" value="F:methyltransferase activity"/>
    <property type="evidence" value="ECO:0007669"/>
    <property type="project" value="UniProtKB-KW"/>
</dbReference>
<evidence type="ECO:0000256" key="3">
    <source>
        <dbReference type="ARBA" id="ARBA00022603"/>
    </source>
</evidence>
<dbReference type="PANTHER" id="PTHR46111:SF1">
    <property type="entry name" value="RIBOSOMAL RNA SMALL SUBUNIT METHYLTRANSFERASE I"/>
    <property type="match status" value="1"/>
</dbReference>
<proteinExistence type="inferred from homology"/>
<evidence type="ECO:0000313" key="9">
    <source>
        <dbReference type="Proteomes" id="UP001194469"/>
    </source>
</evidence>
<protein>
    <recommendedName>
        <fullName evidence="6">Ribosomal RNA small subunit methyltransferase I</fullName>
        <ecNumber evidence="6">2.1.1.198</ecNumber>
    </recommendedName>
    <alternativeName>
        <fullName evidence="6">16S rRNA 2'-O-ribose C1402 methyltransferase</fullName>
    </alternativeName>
    <alternativeName>
        <fullName evidence="6">rRNA (cytidine-2'-O-)-methyltransferase RsmI</fullName>
    </alternativeName>
</protein>
<dbReference type="Proteomes" id="UP001194469">
    <property type="component" value="Unassembled WGS sequence"/>
</dbReference>
<evidence type="ECO:0000256" key="1">
    <source>
        <dbReference type="ARBA" id="ARBA00022490"/>
    </source>
</evidence>
<evidence type="ECO:0000256" key="5">
    <source>
        <dbReference type="ARBA" id="ARBA00022691"/>
    </source>
</evidence>
<dbReference type="InterPro" id="IPR000878">
    <property type="entry name" value="4pyrrol_Mease"/>
</dbReference>
<dbReference type="InterPro" id="IPR014777">
    <property type="entry name" value="4pyrrole_Mease_sub1"/>
</dbReference>
<feature type="domain" description="Tetrapyrrole methylase" evidence="7">
    <location>
        <begin position="7"/>
        <end position="205"/>
    </location>
</feature>
<organism evidence="8 9">
    <name type="scientific">Nitratidesulfovibrio oxamicus</name>
    <dbReference type="NCBI Taxonomy" id="32016"/>
    <lineage>
        <taxon>Bacteria</taxon>
        <taxon>Pseudomonadati</taxon>
        <taxon>Thermodesulfobacteriota</taxon>
        <taxon>Desulfovibrionia</taxon>
        <taxon>Desulfovibrionales</taxon>
        <taxon>Desulfovibrionaceae</taxon>
        <taxon>Nitratidesulfovibrio</taxon>
    </lineage>
</organism>
<dbReference type="InterPro" id="IPR014776">
    <property type="entry name" value="4pyrrole_Mease_sub2"/>
</dbReference>
<comment type="function">
    <text evidence="6">Catalyzes the 2'-O-methylation of the ribose of cytidine 1402 (C1402) in 16S rRNA.</text>
</comment>
<keyword evidence="3 6" id="KW-0489">Methyltransferase</keyword>
<evidence type="ECO:0000256" key="6">
    <source>
        <dbReference type="HAMAP-Rule" id="MF_01877"/>
    </source>
</evidence>
<dbReference type="EMBL" id="VRYY01000679">
    <property type="protein sequence ID" value="MBG3878682.1"/>
    <property type="molecule type" value="Genomic_DNA"/>
</dbReference>
<comment type="catalytic activity">
    <reaction evidence="6">
        <text>cytidine(1402) in 16S rRNA + S-adenosyl-L-methionine = 2'-O-methylcytidine(1402) in 16S rRNA + S-adenosyl-L-homocysteine + H(+)</text>
        <dbReference type="Rhea" id="RHEA:42924"/>
        <dbReference type="Rhea" id="RHEA-COMP:10285"/>
        <dbReference type="Rhea" id="RHEA-COMP:10286"/>
        <dbReference type="ChEBI" id="CHEBI:15378"/>
        <dbReference type="ChEBI" id="CHEBI:57856"/>
        <dbReference type="ChEBI" id="CHEBI:59789"/>
        <dbReference type="ChEBI" id="CHEBI:74495"/>
        <dbReference type="ChEBI" id="CHEBI:82748"/>
        <dbReference type="EC" id="2.1.1.198"/>
    </reaction>
</comment>
<sequence length="279" mass="30802">MPSTSPRLWVVATPLGNPGDLSPRAREVLTGVALVLAEDTRRAGQLFARCGLTARRFMSFHDHNEEERLPHILDELRAGAHIALISDAGMPLMADPGFRLVRACRAEGIDVSVLPGPSAPVTALAGSGIAPQPFTFLGFPPRKRSDVEKLFAEYANVRTTLVFFERKDRLADTLDAAHAVLGPRECCIARELTKPHEEFILLRLEDREQLTRELLGEITVVIGPPESVTATPRAEVLALLADEARAAPDEKPRELARRVHEATRGWTVKEIYKLMQDAR</sequence>
<keyword evidence="9" id="KW-1185">Reference proteome</keyword>
<dbReference type="PANTHER" id="PTHR46111">
    <property type="entry name" value="RIBOSOMAL RNA SMALL SUBUNIT METHYLTRANSFERASE I"/>
    <property type="match status" value="1"/>
</dbReference>
<evidence type="ECO:0000313" key="8">
    <source>
        <dbReference type="EMBL" id="MBG3878682.1"/>
    </source>
</evidence>
<keyword evidence="2 6" id="KW-0698">rRNA processing</keyword>
<dbReference type="CDD" id="cd11648">
    <property type="entry name" value="RsmI"/>
    <property type="match status" value="1"/>
</dbReference>
<dbReference type="InterPro" id="IPR035996">
    <property type="entry name" value="4pyrrol_Methylase_sf"/>
</dbReference>
<dbReference type="RefSeq" id="WP_196610536.1">
    <property type="nucleotide sequence ID" value="NZ_VRYY01000679.1"/>
</dbReference>
<accession>A0ABS0J966</accession>
<gene>
    <name evidence="6 8" type="primary">rsmI</name>
    <name evidence="8" type="ORF">FVW20_17145</name>
</gene>
<dbReference type="HAMAP" id="MF_01877">
    <property type="entry name" value="16SrRNA_methyltr_I"/>
    <property type="match status" value="1"/>
</dbReference>
<dbReference type="Pfam" id="PF00590">
    <property type="entry name" value="TP_methylase"/>
    <property type="match status" value="1"/>
</dbReference>
<comment type="similarity">
    <text evidence="6">Belongs to the methyltransferase superfamily. RsmI family.</text>
</comment>
<name>A0ABS0J966_9BACT</name>